<dbReference type="EC" id="2.7.7.108" evidence="5"/>
<dbReference type="SUPFAM" id="SSF140931">
    <property type="entry name" value="Fic-like"/>
    <property type="match status" value="1"/>
</dbReference>
<organism evidence="9 10">
    <name type="scientific">Deinococcus hopiensis KR-140</name>
    <dbReference type="NCBI Taxonomy" id="695939"/>
    <lineage>
        <taxon>Bacteria</taxon>
        <taxon>Thermotogati</taxon>
        <taxon>Deinococcota</taxon>
        <taxon>Deinococci</taxon>
        <taxon>Deinococcales</taxon>
        <taxon>Deinococcaceae</taxon>
        <taxon>Deinococcus</taxon>
    </lineage>
</organism>
<gene>
    <name evidence="9" type="ORF">SAMN00790413_03257</name>
</gene>
<evidence type="ECO:0000256" key="6">
    <source>
        <dbReference type="ARBA" id="ARBA00047939"/>
    </source>
</evidence>
<evidence type="ECO:0000256" key="7">
    <source>
        <dbReference type="ARBA" id="ARBA00048696"/>
    </source>
</evidence>
<dbReference type="Pfam" id="PF02661">
    <property type="entry name" value="Fic"/>
    <property type="match status" value="1"/>
</dbReference>
<dbReference type="Gene3D" id="1.10.3290.10">
    <property type="entry name" value="Fido-like domain"/>
    <property type="match status" value="1"/>
</dbReference>
<dbReference type="GO" id="GO:0005524">
    <property type="term" value="F:ATP binding"/>
    <property type="evidence" value="ECO:0007669"/>
    <property type="project" value="UniProtKB-KW"/>
</dbReference>
<accession>A0A1W1UVG4</accession>
<evidence type="ECO:0000256" key="5">
    <source>
        <dbReference type="ARBA" id="ARBA00034531"/>
    </source>
</evidence>
<evidence type="ECO:0000313" key="10">
    <source>
        <dbReference type="Proteomes" id="UP000192582"/>
    </source>
</evidence>
<evidence type="ECO:0000256" key="2">
    <source>
        <dbReference type="ARBA" id="ARBA00022695"/>
    </source>
</evidence>
<dbReference type="InterPro" id="IPR003812">
    <property type="entry name" value="Fido"/>
</dbReference>
<comment type="catalytic activity">
    <reaction evidence="6">
        <text>L-threonyl-[protein] + ATP = 3-O-(5'-adenylyl)-L-threonyl-[protein] + diphosphate</text>
        <dbReference type="Rhea" id="RHEA:54292"/>
        <dbReference type="Rhea" id="RHEA-COMP:11060"/>
        <dbReference type="Rhea" id="RHEA-COMP:13847"/>
        <dbReference type="ChEBI" id="CHEBI:30013"/>
        <dbReference type="ChEBI" id="CHEBI:30616"/>
        <dbReference type="ChEBI" id="CHEBI:33019"/>
        <dbReference type="ChEBI" id="CHEBI:138113"/>
        <dbReference type="EC" id="2.7.7.108"/>
    </reaction>
</comment>
<evidence type="ECO:0000256" key="4">
    <source>
        <dbReference type="ARBA" id="ARBA00022840"/>
    </source>
</evidence>
<feature type="domain" description="Fido" evidence="8">
    <location>
        <begin position="55"/>
        <end position="212"/>
    </location>
</feature>
<comment type="catalytic activity">
    <reaction evidence="7">
        <text>L-tyrosyl-[protein] + ATP = O-(5'-adenylyl)-L-tyrosyl-[protein] + diphosphate</text>
        <dbReference type="Rhea" id="RHEA:54288"/>
        <dbReference type="Rhea" id="RHEA-COMP:10136"/>
        <dbReference type="Rhea" id="RHEA-COMP:13846"/>
        <dbReference type="ChEBI" id="CHEBI:30616"/>
        <dbReference type="ChEBI" id="CHEBI:33019"/>
        <dbReference type="ChEBI" id="CHEBI:46858"/>
        <dbReference type="ChEBI" id="CHEBI:83624"/>
        <dbReference type="EC" id="2.7.7.108"/>
    </reaction>
</comment>
<keyword evidence="10" id="KW-1185">Reference proteome</keyword>
<dbReference type="PANTHER" id="PTHR39560:SF1">
    <property type="entry name" value="PROTEIN ADENYLYLTRANSFERASE FIC-RELATED"/>
    <property type="match status" value="1"/>
</dbReference>
<sequence>MSQNDPLFYYDNGTVRNIPGLTDEQRLGEFEDARSALRLAQIRLGEAPEATRGNFDLEHLKAIHQHTFQDVYEWAGKTRAEEMQIEGQTFKSAPMLYKVDGYRSPPFVPAPMVESDLKRTFQQLQERDHLRGLSREEFANQAADTFARINNAHPFMEGNGRTQREFMTQLAEQAGHELNFDVVSQERMTIVSVESRMEDNGGMRRLFQEISDPDRVALLEKAQDYLSREKVDWDRAYIATATPGREYQGQVGLHSSELVIIRDQGDMLVGQTRDVPPETLRAGAVVQFTASGYPKGGAAPQVQRGMDYE</sequence>
<keyword evidence="4" id="KW-0067">ATP-binding</keyword>
<dbReference type="STRING" id="695939.SAMN00790413_03257"/>
<name>A0A1W1UVG4_9DEIO</name>
<reference evidence="9 10" key="1">
    <citation type="submission" date="2017-04" db="EMBL/GenBank/DDBJ databases">
        <authorList>
            <person name="Afonso C.L."/>
            <person name="Miller P.J."/>
            <person name="Scott M.A."/>
            <person name="Spackman E."/>
            <person name="Goraichik I."/>
            <person name="Dimitrov K.M."/>
            <person name="Suarez D.L."/>
            <person name="Swayne D.E."/>
        </authorList>
    </citation>
    <scope>NUCLEOTIDE SEQUENCE [LARGE SCALE GENOMIC DNA]</scope>
    <source>
        <strain evidence="9 10">KR-140</strain>
    </source>
</reference>
<keyword evidence="3" id="KW-0547">Nucleotide-binding</keyword>
<keyword evidence="1" id="KW-0808">Transferase</keyword>
<dbReference type="InterPro" id="IPR036597">
    <property type="entry name" value="Fido-like_dom_sf"/>
</dbReference>
<evidence type="ECO:0000256" key="3">
    <source>
        <dbReference type="ARBA" id="ARBA00022741"/>
    </source>
</evidence>
<dbReference type="GO" id="GO:0051302">
    <property type="term" value="P:regulation of cell division"/>
    <property type="evidence" value="ECO:0007669"/>
    <property type="project" value="TreeGrafter"/>
</dbReference>
<dbReference type="PANTHER" id="PTHR39560">
    <property type="entry name" value="PROTEIN ADENYLYLTRANSFERASE FIC-RELATED"/>
    <property type="match status" value="1"/>
</dbReference>
<evidence type="ECO:0000313" key="9">
    <source>
        <dbReference type="EMBL" id="SMB85087.1"/>
    </source>
</evidence>
<dbReference type="GO" id="GO:0070733">
    <property type="term" value="F:AMPylase activity"/>
    <property type="evidence" value="ECO:0007669"/>
    <property type="project" value="UniProtKB-EC"/>
</dbReference>
<keyword evidence="2" id="KW-0548">Nucleotidyltransferase</keyword>
<protein>
    <recommendedName>
        <fullName evidence="5">protein adenylyltransferase</fullName>
        <ecNumber evidence="5">2.7.7.108</ecNumber>
    </recommendedName>
</protein>
<evidence type="ECO:0000256" key="1">
    <source>
        <dbReference type="ARBA" id="ARBA00022679"/>
    </source>
</evidence>
<evidence type="ECO:0000259" key="8">
    <source>
        <dbReference type="PROSITE" id="PS51459"/>
    </source>
</evidence>
<dbReference type="PROSITE" id="PS51459">
    <property type="entry name" value="FIDO"/>
    <property type="match status" value="1"/>
</dbReference>
<proteinExistence type="predicted"/>
<dbReference type="Proteomes" id="UP000192582">
    <property type="component" value="Unassembled WGS sequence"/>
</dbReference>
<dbReference type="OrthoDB" id="9813719at2"/>
<dbReference type="AlphaFoldDB" id="A0A1W1UVG4"/>
<dbReference type="EMBL" id="FWWU01000008">
    <property type="protein sequence ID" value="SMB85087.1"/>
    <property type="molecule type" value="Genomic_DNA"/>
</dbReference>